<keyword evidence="2" id="KW-1185">Reference proteome</keyword>
<name>A0A494ZT68_9BACI</name>
<dbReference type="AlphaFoldDB" id="A0A494ZT68"/>
<evidence type="ECO:0000313" key="2">
    <source>
        <dbReference type="Proteomes" id="UP000269301"/>
    </source>
</evidence>
<dbReference type="OrthoDB" id="3193516at2"/>
<comment type="caution">
    <text evidence="1">The sequence shown here is derived from an EMBL/GenBank/DDBJ whole genome shotgun (WGS) entry which is preliminary data.</text>
</comment>
<gene>
    <name evidence="1" type="ORF">D8M06_17770</name>
</gene>
<evidence type="ECO:0000313" key="1">
    <source>
        <dbReference type="EMBL" id="RKQ29343.1"/>
    </source>
</evidence>
<accession>A0A494ZT68</accession>
<protein>
    <submittedName>
        <fullName evidence="1">Uncharacterized protein</fullName>
    </submittedName>
</protein>
<organism evidence="1 2">
    <name type="scientific">Oceanobacillus halophilus</name>
    <dbReference type="NCBI Taxonomy" id="930130"/>
    <lineage>
        <taxon>Bacteria</taxon>
        <taxon>Bacillati</taxon>
        <taxon>Bacillota</taxon>
        <taxon>Bacilli</taxon>
        <taxon>Bacillales</taxon>
        <taxon>Bacillaceae</taxon>
        <taxon>Oceanobacillus</taxon>
    </lineage>
</organism>
<sequence>MGKFKYSEPEKEINKVLKHHDDLLKSIPSLDADHTTMNESIASSEALLKGLGLGHKIGHDKSIQKQKKTIQIPSWEDVRKDASISQEDVDLRSLFTEEELVSNERYLKHLRDDFNHIHRLDAVDYSICVAAGILAAAVDIFLVGFPEKTKNGISAGPLSNYMREKFDEAIPADKIKQLERQFKVPYDASTNYHLNEYVDGLSSWFHRYHSLGHDPILGFIFGVFDILNGRFTAIDKNGKIISQLVGDAPEGMTIFQAIGQVFGHMKSDVNTSMGLPAPMMTLFNMLQFGSIGEEKLSIAEVARGMYAEGYDFKHFCSMSIPTMLIEVIVRVSYCIKRLKEGHRLKESIPINGIRRKKPKLQTMLFISHTISSAVNGGKVYFTQNPLAINYKEWLAFAKYSISQMKWSLYEKPNLRNAYVDGKLKEEWESLHLMINDTWASMERDYIVIK</sequence>
<dbReference type="RefSeq" id="WP_121205930.1">
    <property type="nucleotide sequence ID" value="NZ_RBZP01000024.1"/>
</dbReference>
<dbReference type="EMBL" id="RBZP01000024">
    <property type="protein sequence ID" value="RKQ29343.1"/>
    <property type="molecule type" value="Genomic_DNA"/>
</dbReference>
<dbReference type="Proteomes" id="UP000269301">
    <property type="component" value="Unassembled WGS sequence"/>
</dbReference>
<proteinExistence type="predicted"/>
<reference evidence="1 2" key="1">
    <citation type="journal article" date="2016" name="Int. J. Syst. Evol. Microbiol.">
        <title>Oceanobacillus halophilus sp. nov., a novel moderately halophilic bacterium from a hypersaline lake.</title>
        <authorList>
            <person name="Amoozegar M.A."/>
            <person name="Bagheri M."/>
            <person name="Makhdoumi A."/>
            <person name="Nikou M.M."/>
            <person name="Fazeli S.A.S."/>
            <person name="Schumann P."/>
            <person name="Sproer C."/>
            <person name="Sanchez-Porro C."/>
            <person name="Ventosa A."/>
        </authorList>
    </citation>
    <scope>NUCLEOTIDE SEQUENCE [LARGE SCALE GENOMIC DNA]</scope>
    <source>
        <strain evidence="1 2">DSM 23996</strain>
    </source>
</reference>